<dbReference type="GO" id="GO:0005886">
    <property type="term" value="C:plasma membrane"/>
    <property type="evidence" value="ECO:0007669"/>
    <property type="project" value="UniProtKB-SubCell"/>
</dbReference>
<dbReference type="PANTHER" id="PTHR30287:SF1">
    <property type="entry name" value="INNER MEMBRANE PROTEIN"/>
    <property type="match status" value="1"/>
</dbReference>
<dbReference type="KEGG" id="slk:SLUN_19035"/>
<evidence type="ECO:0000313" key="9">
    <source>
        <dbReference type="EMBL" id="AVZ73949.1"/>
    </source>
</evidence>
<dbReference type="EMBL" id="CP026304">
    <property type="protein sequence ID" value="AVZ73949.1"/>
    <property type="molecule type" value="Genomic_DNA"/>
</dbReference>
<name>A0A2R4T473_9ACTN</name>
<evidence type="ECO:0000256" key="6">
    <source>
        <dbReference type="SAM" id="MobiDB-lite"/>
    </source>
</evidence>
<keyword evidence="5 7" id="KW-0472">Membrane</keyword>
<feature type="transmembrane region" description="Helical" evidence="7">
    <location>
        <begin position="314"/>
        <end position="338"/>
    </location>
</feature>
<evidence type="ECO:0000256" key="5">
    <source>
        <dbReference type="ARBA" id="ARBA00023136"/>
    </source>
</evidence>
<dbReference type="AlphaFoldDB" id="A0A2R4T473"/>
<sequence>MLRLAVRMAAHRIAALLAVACAVLGGAALITGTGVLAESGLRSHLPAGRLAHSDVVVSADQNFHPPEDLPIALPERGRVPDRLVGRLAKLPGVTTAVGDISFPAALVDAKGQVVPTEDPRTAGHGWSSTGLLKDPGIDGGKPAGPGEIAVDNAMAAAAGVRVGDTVKVVAAGRSAAEYRVSAVVSAPGAGILFADPTAARLAGRDSGPRAGTVDLISLRTAAGADDTVAAAVRDRVKGTGLVVATGTDRGDIASPGTGSARSLLILLAGSLAGIILLITGFVMASALAVSIAGQRRDLALMRAVGATPKQIRRLAAGQATVVAALAAVPGVALGYLLAGQFRRMLVERGVLPDELPLSISPLPAVATLLLLAAVVQVSARGAAWRTSRMQATEAVAESRSEPRTPSKIRTSIGLLVIAAATTLSVAPLLSRTVIGATATSLSGIIGAIGLAMVGPALIRGAGDNLARRMRPGTSAPTWLAVSNVRGYALRIAGVVSALAMAVVFVMTYTFAQTTVMAATSDDTRAGTLAQQRVSAPGLGGLPADALTAVRNTSGVRAAAPVSDTTVVWSYKQFGESAVEAGSAMILTPEAQSVLDLDVRDGSLTRLTGKTVAVSSEAARSRDAELGSSVRLILGDGTPVDARVVAVYDRGLGFGPVVLSHDLAAGHTTAGLDQSILVRTDGTATADRGLAALAASRPGLAVEATDTGSGDGLSDAPPEVWINLATIVVLLGYLLLSIANKIVATTAQRRNEIAALRLIGTTPRQIRGMMRREAAVIAAAALTTGLALSAVPLALLGMGFLNQPWPAGPVWLLPATVLTITATAFITIELPTRQALRTAPAHALANRE</sequence>
<evidence type="ECO:0000259" key="8">
    <source>
        <dbReference type="Pfam" id="PF02687"/>
    </source>
</evidence>
<evidence type="ECO:0000256" key="2">
    <source>
        <dbReference type="ARBA" id="ARBA00022475"/>
    </source>
</evidence>
<evidence type="ECO:0000256" key="7">
    <source>
        <dbReference type="SAM" id="Phobius"/>
    </source>
</evidence>
<feature type="transmembrane region" description="Helical" evidence="7">
    <location>
        <begin position="441"/>
        <end position="461"/>
    </location>
</feature>
<feature type="domain" description="ABC3 transporter permease C-terminal" evidence="8">
    <location>
        <begin position="270"/>
        <end position="390"/>
    </location>
</feature>
<organism evidence="9 10">
    <name type="scientific">Streptomyces lunaelactis</name>
    <dbReference type="NCBI Taxonomy" id="1535768"/>
    <lineage>
        <taxon>Bacteria</taxon>
        <taxon>Bacillati</taxon>
        <taxon>Actinomycetota</taxon>
        <taxon>Actinomycetes</taxon>
        <taxon>Kitasatosporales</taxon>
        <taxon>Streptomycetaceae</taxon>
        <taxon>Streptomyces</taxon>
    </lineage>
</organism>
<keyword evidence="3 7" id="KW-0812">Transmembrane</keyword>
<feature type="transmembrane region" description="Helical" evidence="7">
    <location>
        <begin position="263"/>
        <end position="293"/>
    </location>
</feature>
<accession>A0A2R4T473</accession>
<evidence type="ECO:0000256" key="4">
    <source>
        <dbReference type="ARBA" id="ARBA00022989"/>
    </source>
</evidence>
<feature type="transmembrane region" description="Helical" evidence="7">
    <location>
        <begin position="487"/>
        <end position="511"/>
    </location>
</feature>
<feature type="transmembrane region" description="Helical" evidence="7">
    <location>
        <begin position="809"/>
        <end position="827"/>
    </location>
</feature>
<dbReference type="Proteomes" id="UP000244201">
    <property type="component" value="Chromosome"/>
</dbReference>
<feature type="transmembrane region" description="Helical" evidence="7">
    <location>
        <begin position="408"/>
        <end position="429"/>
    </location>
</feature>
<dbReference type="OrthoDB" id="3223244at2"/>
<dbReference type="Pfam" id="PF02687">
    <property type="entry name" value="FtsX"/>
    <property type="match status" value="2"/>
</dbReference>
<dbReference type="PANTHER" id="PTHR30287">
    <property type="entry name" value="MEMBRANE COMPONENT OF PREDICTED ABC SUPERFAMILY METABOLITE UPTAKE TRANSPORTER"/>
    <property type="match status" value="1"/>
</dbReference>
<keyword evidence="2" id="KW-1003">Cell membrane</keyword>
<gene>
    <name evidence="9" type="ORF">SLUN_19035</name>
</gene>
<feature type="domain" description="ABC3 transporter permease C-terminal" evidence="8">
    <location>
        <begin position="726"/>
        <end position="838"/>
    </location>
</feature>
<feature type="transmembrane region" description="Helical" evidence="7">
    <location>
        <begin position="719"/>
        <end position="739"/>
    </location>
</feature>
<keyword evidence="4 7" id="KW-1133">Transmembrane helix</keyword>
<protein>
    <recommendedName>
        <fullName evidence="8">ABC3 transporter permease C-terminal domain-containing protein</fullName>
    </recommendedName>
</protein>
<dbReference type="RefSeq" id="WP_108149771.1">
    <property type="nucleotide sequence ID" value="NZ_CP026304.1"/>
</dbReference>
<dbReference type="GeneID" id="55657355"/>
<feature type="transmembrane region" description="Helical" evidence="7">
    <location>
        <begin position="773"/>
        <end position="797"/>
    </location>
</feature>
<evidence type="ECO:0000256" key="1">
    <source>
        <dbReference type="ARBA" id="ARBA00004651"/>
    </source>
</evidence>
<evidence type="ECO:0000256" key="3">
    <source>
        <dbReference type="ARBA" id="ARBA00022692"/>
    </source>
</evidence>
<dbReference type="InterPro" id="IPR003838">
    <property type="entry name" value="ABC3_permease_C"/>
</dbReference>
<evidence type="ECO:0000313" key="10">
    <source>
        <dbReference type="Proteomes" id="UP000244201"/>
    </source>
</evidence>
<comment type="subcellular location">
    <subcellularLocation>
        <location evidence="1">Cell membrane</location>
        <topology evidence="1">Multi-pass membrane protein</topology>
    </subcellularLocation>
</comment>
<proteinExistence type="predicted"/>
<dbReference type="InterPro" id="IPR038766">
    <property type="entry name" value="Membrane_comp_ABC_pdt"/>
</dbReference>
<feature type="transmembrane region" description="Helical" evidence="7">
    <location>
        <begin position="358"/>
        <end position="379"/>
    </location>
</feature>
<keyword evidence="10" id="KW-1185">Reference proteome</keyword>
<reference evidence="9 10" key="1">
    <citation type="submission" date="2018-01" db="EMBL/GenBank/DDBJ databases">
        <title>Complete genome sequence of Streptomyces lunaelactis MM109T, a Ferroverdin A producer isolated from cave moonmilk deposits.</title>
        <authorList>
            <person name="Naome A."/>
            <person name="Martinet L."/>
            <person name="Maciejewska M."/>
            <person name="Anderssen S."/>
            <person name="Adam D."/>
            <person name="Tenconi E."/>
            <person name="Deflandre B."/>
            <person name="Arguelles-Arias A."/>
            <person name="Calusinska M."/>
            <person name="Copieters W."/>
            <person name="Karim L."/>
            <person name="Hanikenne M."/>
            <person name="Baurain D."/>
            <person name="van Wezel G."/>
            <person name="Smargiasso N."/>
            <person name="de Pauw E."/>
            <person name="Delfosse P."/>
            <person name="Rigali S."/>
        </authorList>
    </citation>
    <scope>NUCLEOTIDE SEQUENCE [LARGE SCALE GENOMIC DNA]</scope>
    <source>
        <strain evidence="9 10">MM109</strain>
    </source>
</reference>
<feature type="region of interest" description="Disordered" evidence="6">
    <location>
        <begin position="113"/>
        <end position="137"/>
    </location>
</feature>